<proteinExistence type="predicted"/>
<dbReference type="Pfam" id="PF12612">
    <property type="entry name" value="TFCD_C"/>
    <property type="match status" value="1"/>
</dbReference>
<dbReference type="eggNOG" id="KOG1943">
    <property type="taxonomic scope" value="Eukaryota"/>
</dbReference>
<dbReference type="EMBL" id="KB707112">
    <property type="protein sequence ID" value="EMR64215.1"/>
    <property type="molecule type" value="Genomic_DNA"/>
</dbReference>
<name>M7TC31_EUTLA</name>
<gene>
    <name evidence="2" type="ORF">UCREL1_8825</name>
</gene>
<dbReference type="AlphaFoldDB" id="M7TC31"/>
<dbReference type="InterPro" id="IPR022577">
    <property type="entry name" value="TBCD_C"/>
</dbReference>
<dbReference type="OrthoDB" id="10253476at2759"/>
<reference evidence="3" key="1">
    <citation type="journal article" date="2013" name="Genome Announc.">
        <title>Draft genome sequence of the grapevine dieback fungus Eutypa lata UCR-EL1.</title>
        <authorList>
            <person name="Blanco-Ulate B."/>
            <person name="Rolshausen P.E."/>
            <person name="Cantu D."/>
        </authorList>
    </citation>
    <scope>NUCLEOTIDE SEQUENCE [LARGE SCALE GENOMIC DNA]</scope>
    <source>
        <strain evidence="3">UCR-EL1</strain>
    </source>
</reference>
<feature type="domain" description="Tubulin-folding cofactor D C-terminal" evidence="1">
    <location>
        <begin position="6"/>
        <end position="76"/>
    </location>
</feature>
<evidence type="ECO:0000259" key="1">
    <source>
        <dbReference type="Pfam" id="PF12612"/>
    </source>
</evidence>
<evidence type="ECO:0000313" key="2">
    <source>
        <dbReference type="EMBL" id="EMR64215.1"/>
    </source>
</evidence>
<dbReference type="KEGG" id="ela:UCREL1_8825"/>
<dbReference type="STRING" id="1287681.M7TC31"/>
<organism evidence="2 3">
    <name type="scientific">Eutypa lata (strain UCR-EL1)</name>
    <name type="common">Grapevine dieback disease fungus</name>
    <name type="synonym">Eutypa armeniacae</name>
    <dbReference type="NCBI Taxonomy" id="1287681"/>
    <lineage>
        <taxon>Eukaryota</taxon>
        <taxon>Fungi</taxon>
        <taxon>Dikarya</taxon>
        <taxon>Ascomycota</taxon>
        <taxon>Pezizomycotina</taxon>
        <taxon>Sordariomycetes</taxon>
        <taxon>Xylariomycetidae</taxon>
        <taxon>Xylariales</taxon>
        <taxon>Diatrypaceae</taxon>
        <taxon>Eutypa</taxon>
    </lineage>
</organism>
<dbReference type="HOGENOM" id="CLU_1332749_0_0_1"/>
<protein>
    <submittedName>
        <fullName evidence="2">Putative beta-tubulin cofactor d protein</fullName>
    </submittedName>
</protein>
<evidence type="ECO:0000313" key="3">
    <source>
        <dbReference type="Proteomes" id="UP000012174"/>
    </source>
</evidence>
<keyword evidence="3" id="KW-1185">Reference proteome</keyword>
<sequence>MPRFCKDSHENLHRICTALVNNLKCYQGLDRVVVPTLEVVAFLFHVGLLQCCADLNLKQLCLLVQKAAYKTGNVRKLEACIRVYGGIAAVNRLPLITSTATVTPADQVNSGDTMEMPAELMQKRQAGVAEAKRRLGALMLHPWPRIRSLTVDELWSLLSAAADGEEQQEGEQEGTRQQLQKLLGVDWGKADKTHIKKTVVGELGLEA</sequence>
<dbReference type="Proteomes" id="UP000012174">
    <property type="component" value="Unassembled WGS sequence"/>
</dbReference>
<accession>M7TC31</accession>